<dbReference type="AlphaFoldDB" id="A0A370X7D0"/>
<evidence type="ECO:0000259" key="2">
    <source>
        <dbReference type="Pfam" id="PF00419"/>
    </source>
</evidence>
<accession>A0A370X7D0</accession>
<reference evidence="3 4" key="1">
    <citation type="submission" date="2018-07" db="EMBL/GenBank/DDBJ databases">
        <title>Dyella monticola sp. nov. and Dyella psychrodurans sp. nov. isolated from monsoon evergreen broad-leaved forest soil of Dinghu Mountain, China.</title>
        <authorList>
            <person name="Gao Z."/>
            <person name="Qiu L."/>
        </authorList>
    </citation>
    <scope>NUCLEOTIDE SEQUENCE [LARGE SCALE GENOMIC DNA]</scope>
    <source>
        <strain evidence="3 4">4MSK11</strain>
    </source>
</reference>
<name>A0A370X7D0_9GAMM</name>
<dbReference type="Gene3D" id="2.60.40.3310">
    <property type="match status" value="1"/>
</dbReference>
<evidence type="ECO:0000313" key="4">
    <source>
        <dbReference type="Proteomes" id="UP000255334"/>
    </source>
</evidence>
<keyword evidence="4" id="KW-1185">Reference proteome</keyword>
<sequence>MGRRRSGIVPHQRVVTTRSQGASGRTGDDSRRLPDRRCGERATRHSVIQARRRARSDTARSRCQPHTIHACGWLHACPRRESIPRLVSEGHRMNMLKYLTTIRVGGHARLDRGMNNLMSYPRYIVFALLLLLSGNAAAQGTGNGWCTTTQPSVTITLPASITIQNQVPVGTPLTGWLGTNYIPIVQTCYYINITGPWTYSFQIGVPASGAGTYSEAGLNYTIYPTNVTGVGVVIGVTGTPTGEPMTGVVASVQSPYIVAYPYQSIGWTTQAKFIQTGPLSPGTYTINSQQVATLHATQTGVDAPSALWVGTTQFIIPAPTCSLSTSSATFNMGTLVTSSFNGGVGHEYGWVADQSLISGGCNANTVSMTFAGTAAAAPYTNAFANNGTATGVAMELWQASGSQAIPNGGAINFAPQGAGGPYTFSARYIQTAPTVTAGSVNATVTVTVNYQ</sequence>
<organism evidence="3 4">
    <name type="scientific">Dyella psychrodurans</name>
    <dbReference type="NCBI Taxonomy" id="1927960"/>
    <lineage>
        <taxon>Bacteria</taxon>
        <taxon>Pseudomonadati</taxon>
        <taxon>Pseudomonadota</taxon>
        <taxon>Gammaproteobacteria</taxon>
        <taxon>Lysobacterales</taxon>
        <taxon>Rhodanobacteraceae</taxon>
        <taxon>Dyella</taxon>
    </lineage>
</organism>
<dbReference type="PANTHER" id="PTHR33420">
    <property type="entry name" value="FIMBRIAL SUBUNIT ELFA-RELATED"/>
    <property type="match status" value="1"/>
</dbReference>
<dbReference type="InterPro" id="IPR036937">
    <property type="entry name" value="Adhesion_dom_fimbrial_sf"/>
</dbReference>
<feature type="compositionally biased region" description="Polar residues" evidence="1">
    <location>
        <begin position="14"/>
        <end position="23"/>
    </location>
</feature>
<dbReference type="Gene3D" id="2.60.40.1090">
    <property type="entry name" value="Fimbrial-type adhesion domain"/>
    <property type="match status" value="1"/>
</dbReference>
<dbReference type="Pfam" id="PF00419">
    <property type="entry name" value="Fimbrial"/>
    <property type="match status" value="1"/>
</dbReference>
<dbReference type="PANTHER" id="PTHR33420:SF10">
    <property type="entry name" value="FIMBRIAE MAJOR SUBUNIT"/>
    <property type="match status" value="1"/>
</dbReference>
<dbReference type="SUPFAM" id="SSF49401">
    <property type="entry name" value="Bacterial adhesins"/>
    <property type="match status" value="1"/>
</dbReference>
<protein>
    <submittedName>
        <fullName evidence="3">Fimbrial protein</fullName>
    </submittedName>
</protein>
<feature type="domain" description="Fimbrial-type adhesion" evidence="2">
    <location>
        <begin position="318"/>
        <end position="451"/>
    </location>
</feature>
<dbReference type="GO" id="GO:0009289">
    <property type="term" value="C:pilus"/>
    <property type="evidence" value="ECO:0007669"/>
    <property type="project" value="InterPro"/>
</dbReference>
<dbReference type="Proteomes" id="UP000255334">
    <property type="component" value="Unassembled WGS sequence"/>
</dbReference>
<dbReference type="InterPro" id="IPR008966">
    <property type="entry name" value="Adhesion_dom_sf"/>
</dbReference>
<dbReference type="InterPro" id="IPR000259">
    <property type="entry name" value="Adhesion_dom_fimbrial"/>
</dbReference>
<gene>
    <name evidence="3" type="ORF">DWU99_10540</name>
</gene>
<feature type="compositionally biased region" description="Basic and acidic residues" evidence="1">
    <location>
        <begin position="26"/>
        <end position="41"/>
    </location>
</feature>
<dbReference type="InterPro" id="IPR050263">
    <property type="entry name" value="Bact_Fimbrial_Adh_Pro"/>
</dbReference>
<proteinExistence type="predicted"/>
<dbReference type="EMBL" id="QRBF01000003">
    <property type="protein sequence ID" value="RDS84180.1"/>
    <property type="molecule type" value="Genomic_DNA"/>
</dbReference>
<evidence type="ECO:0000256" key="1">
    <source>
        <dbReference type="SAM" id="MobiDB-lite"/>
    </source>
</evidence>
<feature type="region of interest" description="Disordered" evidence="1">
    <location>
        <begin position="1"/>
        <end position="41"/>
    </location>
</feature>
<evidence type="ECO:0000313" key="3">
    <source>
        <dbReference type="EMBL" id="RDS84180.1"/>
    </source>
</evidence>
<comment type="caution">
    <text evidence="3">The sequence shown here is derived from an EMBL/GenBank/DDBJ whole genome shotgun (WGS) entry which is preliminary data.</text>
</comment>
<dbReference type="GO" id="GO:0043709">
    <property type="term" value="P:cell adhesion involved in single-species biofilm formation"/>
    <property type="evidence" value="ECO:0007669"/>
    <property type="project" value="TreeGrafter"/>
</dbReference>